<dbReference type="InterPro" id="IPR025975">
    <property type="entry name" value="Polysacc_lyase"/>
</dbReference>
<dbReference type="Proteomes" id="UP001629432">
    <property type="component" value="Unassembled WGS sequence"/>
</dbReference>
<name>A0ABW9E436_9BURK</name>
<feature type="chain" id="PRO_5045263294" evidence="1">
    <location>
        <begin position="22"/>
        <end position="281"/>
    </location>
</feature>
<keyword evidence="1" id="KW-0732">Signal</keyword>
<dbReference type="Pfam" id="PF14099">
    <property type="entry name" value="Polysacc_lyase"/>
    <property type="match status" value="1"/>
</dbReference>
<protein>
    <submittedName>
        <fullName evidence="2">Heparin lyase I family protein</fullName>
    </submittedName>
</protein>
<proteinExistence type="predicted"/>
<comment type="caution">
    <text evidence="2">The sequence shown here is derived from an EMBL/GenBank/DDBJ whole genome shotgun (WGS) entry which is preliminary data.</text>
</comment>
<sequence length="281" mass="30230">MKLTHIIALIAFSMLAASVSAQVVFHADYEDGTVSSGYPTTGPGRVEVPGIEPGLATAPDAAYVVVGGAHRTAFAIANKVVLDDPAYVGGGFPRSEFGLGRIAGASYRDGDHGVYTFSMLLKDLVPSVQGTRRAPSEDVVWQFKHHGGGHDIHLALQGTKLMLGWGGNVSKMVVIDNVMPYVNQWMDFRFDILWKSDNTGYLIFDMKLPGEPGFRHTVAMKSLQTYVTSSPDGTPWTGIGSVQYGVYRNGANSAAGDTKTLIVYHDEVTATNFTAKQEPSN</sequence>
<evidence type="ECO:0000313" key="2">
    <source>
        <dbReference type="EMBL" id="MFM0642370.1"/>
    </source>
</evidence>
<gene>
    <name evidence="2" type="ORF">PQQ63_37440</name>
</gene>
<keyword evidence="2" id="KW-0456">Lyase</keyword>
<dbReference type="Gene3D" id="2.60.120.200">
    <property type="match status" value="1"/>
</dbReference>
<evidence type="ECO:0000313" key="3">
    <source>
        <dbReference type="Proteomes" id="UP001629432"/>
    </source>
</evidence>
<dbReference type="RefSeq" id="WP_408340977.1">
    <property type="nucleotide sequence ID" value="NZ_JAQQCF010000068.1"/>
</dbReference>
<dbReference type="GO" id="GO:0016829">
    <property type="term" value="F:lyase activity"/>
    <property type="evidence" value="ECO:0007669"/>
    <property type="project" value="UniProtKB-KW"/>
</dbReference>
<accession>A0ABW9E436</accession>
<keyword evidence="3" id="KW-1185">Reference proteome</keyword>
<evidence type="ECO:0000256" key="1">
    <source>
        <dbReference type="SAM" id="SignalP"/>
    </source>
</evidence>
<reference evidence="2 3" key="1">
    <citation type="journal article" date="2024" name="Chem. Sci.">
        <title>Discovery of megapolipeptins by genome mining of a Burkholderiales bacteria collection.</title>
        <authorList>
            <person name="Paulo B.S."/>
            <person name="Recchia M.J.J."/>
            <person name="Lee S."/>
            <person name="Fergusson C.H."/>
            <person name="Romanowski S.B."/>
            <person name="Hernandez A."/>
            <person name="Krull N."/>
            <person name="Liu D.Y."/>
            <person name="Cavanagh H."/>
            <person name="Bos A."/>
            <person name="Gray C.A."/>
            <person name="Murphy B.T."/>
            <person name="Linington R.G."/>
            <person name="Eustaquio A.S."/>
        </authorList>
    </citation>
    <scope>NUCLEOTIDE SEQUENCE [LARGE SCALE GENOMIC DNA]</scope>
    <source>
        <strain evidence="2 3">RL17-338-BIC-A</strain>
    </source>
</reference>
<organism evidence="2 3">
    <name type="scientific">Paraburkholderia metrosideri</name>
    <dbReference type="NCBI Taxonomy" id="580937"/>
    <lineage>
        <taxon>Bacteria</taxon>
        <taxon>Pseudomonadati</taxon>
        <taxon>Pseudomonadota</taxon>
        <taxon>Betaproteobacteria</taxon>
        <taxon>Burkholderiales</taxon>
        <taxon>Burkholderiaceae</taxon>
        <taxon>Paraburkholderia</taxon>
    </lineage>
</organism>
<feature type="signal peptide" evidence="1">
    <location>
        <begin position="1"/>
        <end position="21"/>
    </location>
</feature>
<dbReference type="EMBL" id="JAQQCF010000068">
    <property type="protein sequence ID" value="MFM0642370.1"/>
    <property type="molecule type" value="Genomic_DNA"/>
</dbReference>